<feature type="compositionally biased region" description="Polar residues" evidence="1">
    <location>
        <begin position="90"/>
        <end position="106"/>
    </location>
</feature>
<reference evidence="4 5" key="1">
    <citation type="submission" date="2017-05" db="EMBL/GenBank/DDBJ databases">
        <authorList>
            <person name="Song R."/>
            <person name="Chenine A.L."/>
            <person name="Ruprecht R.M."/>
        </authorList>
    </citation>
    <scope>NUCLEOTIDE SEQUENCE [LARGE SCALE GENOMIC DNA]</scope>
    <source>
        <strain evidence="4 5">CECT 7927</strain>
    </source>
</reference>
<dbReference type="AlphaFoldDB" id="A0A1Y6IW78"/>
<proteinExistence type="predicted"/>
<evidence type="ECO:0000313" key="3">
    <source>
        <dbReference type="EMBL" id="MDW6004464.1"/>
    </source>
</evidence>
<name>A0A1Y6IW78_9VIBR</name>
<dbReference type="Proteomes" id="UP000196125">
    <property type="component" value="Unassembled WGS sequence"/>
</dbReference>
<evidence type="ECO:0000256" key="2">
    <source>
        <dbReference type="SAM" id="SignalP"/>
    </source>
</evidence>
<keyword evidence="2" id="KW-0732">Signal</keyword>
<evidence type="ECO:0000256" key="1">
    <source>
        <dbReference type="SAM" id="MobiDB-lite"/>
    </source>
</evidence>
<accession>A0A1Y6IW78</accession>
<sequence>MKIFIVVFILSVCAGSVFAKGILSDAEIRQQIIRDSIRQYSGNCACPYNRASNGYKCGKRSAWSRAGGYSPICYASEISDGDVKEWRAAHSQQKSGGKQQNAIQDK</sequence>
<gene>
    <name evidence="3" type="ORF">SBX37_16525</name>
    <name evidence="4" type="ORF">VIM7927_02021</name>
</gene>
<dbReference type="EMBL" id="JAWRCO010000002">
    <property type="protein sequence ID" value="MDW6004464.1"/>
    <property type="molecule type" value="Genomic_DNA"/>
</dbReference>
<evidence type="ECO:0000313" key="5">
    <source>
        <dbReference type="Proteomes" id="UP000196125"/>
    </source>
</evidence>
<dbReference type="Proteomes" id="UP001283366">
    <property type="component" value="Unassembled WGS sequence"/>
</dbReference>
<dbReference type="OrthoDB" id="5525214at2"/>
<feature type="signal peptide" evidence="2">
    <location>
        <begin position="1"/>
        <end position="19"/>
    </location>
</feature>
<reference evidence="3 6" key="2">
    <citation type="submission" date="2023-11" db="EMBL/GenBank/DDBJ databases">
        <title>Plant-associative lifestyle of Vibrio porteresiae and its evolutionary dynamics.</title>
        <authorList>
            <person name="Rameshkumar N."/>
            <person name="Kirti K."/>
        </authorList>
    </citation>
    <scope>NUCLEOTIDE SEQUENCE [LARGE SCALE GENOMIC DNA]</scope>
    <source>
        <strain evidence="3 6">MSSRF38</strain>
    </source>
</reference>
<feature type="region of interest" description="Disordered" evidence="1">
    <location>
        <begin position="86"/>
        <end position="106"/>
    </location>
</feature>
<evidence type="ECO:0000313" key="6">
    <source>
        <dbReference type="Proteomes" id="UP001283366"/>
    </source>
</evidence>
<evidence type="ECO:0000313" key="4">
    <source>
        <dbReference type="EMBL" id="SMS00752.1"/>
    </source>
</evidence>
<dbReference type="EMBL" id="FXXI01000003">
    <property type="protein sequence ID" value="SMS00752.1"/>
    <property type="molecule type" value="Genomic_DNA"/>
</dbReference>
<protein>
    <submittedName>
        <fullName evidence="4">Uncharacterized protein</fullName>
    </submittedName>
</protein>
<organism evidence="4 5">
    <name type="scientific">Vibrio mangrovi</name>
    <dbReference type="NCBI Taxonomy" id="474394"/>
    <lineage>
        <taxon>Bacteria</taxon>
        <taxon>Pseudomonadati</taxon>
        <taxon>Pseudomonadota</taxon>
        <taxon>Gammaproteobacteria</taxon>
        <taxon>Vibrionales</taxon>
        <taxon>Vibrionaceae</taxon>
        <taxon>Vibrio</taxon>
    </lineage>
</organism>
<feature type="chain" id="PRO_5012689771" evidence="2">
    <location>
        <begin position="20"/>
        <end position="106"/>
    </location>
</feature>
<dbReference type="RefSeq" id="WP_087480811.1">
    <property type="nucleotide sequence ID" value="NZ_AP024884.1"/>
</dbReference>
<keyword evidence="6" id="KW-1185">Reference proteome</keyword>